<dbReference type="GO" id="GO:0003723">
    <property type="term" value="F:RNA binding"/>
    <property type="evidence" value="ECO:0007669"/>
    <property type="project" value="InterPro"/>
</dbReference>
<organism evidence="8 9">
    <name type="scientific">Heliophilum fasciatum</name>
    <dbReference type="NCBI Taxonomy" id="35700"/>
    <lineage>
        <taxon>Bacteria</taxon>
        <taxon>Bacillati</taxon>
        <taxon>Bacillota</taxon>
        <taxon>Clostridia</taxon>
        <taxon>Eubacteriales</taxon>
        <taxon>Heliobacteriaceae</taxon>
        <taxon>Heliophilum</taxon>
    </lineage>
</organism>
<dbReference type="SUPFAM" id="SSF55120">
    <property type="entry name" value="Pseudouridine synthase"/>
    <property type="match status" value="1"/>
</dbReference>
<feature type="domain" description="Pseudouridine synthase II N-terminal" evidence="6">
    <location>
        <begin position="25"/>
        <end position="176"/>
    </location>
</feature>
<gene>
    <name evidence="5" type="primary">truB</name>
    <name evidence="8" type="ORF">EDD73_10979</name>
</gene>
<comment type="catalytic activity">
    <reaction evidence="1 5">
        <text>uridine(55) in tRNA = pseudouridine(55) in tRNA</text>
        <dbReference type="Rhea" id="RHEA:42532"/>
        <dbReference type="Rhea" id="RHEA-COMP:10101"/>
        <dbReference type="Rhea" id="RHEA-COMP:10102"/>
        <dbReference type="ChEBI" id="CHEBI:65314"/>
        <dbReference type="ChEBI" id="CHEBI:65315"/>
        <dbReference type="EC" id="5.4.99.25"/>
    </reaction>
</comment>
<evidence type="ECO:0000259" key="6">
    <source>
        <dbReference type="Pfam" id="PF01509"/>
    </source>
</evidence>
<dbReference type="InterPro" id="IPR020103">
    <property type="entry name" value="PsdUridine_synth_cat_dom_sf"/>
</dbReference>
<keyword evidence="4 5" id="KW-0413">Isomerase</keyword>
<dbReference type="AlphaFoldDB" id="A0A4R2RNG5"/>
<dbReference type="Pfam" id="PF16198">
    <property type="entry name" value="TruB_C_2"/>
    <property type="match status" value="1"/>
</dbReference>
<dbReference type="HAMAP" id="MF_01080">
    <property type="entry name" value="TruB_bact"/>
    <property type="match status" value="1"/>
</dbReference>
<sequence length="303" mass="33856">MSLCGLVNVLKPPQMTSHDVVMRVRRFLREKRIGHLGTLDPDAAGVLPVAVGQATRIVEFFAEQPKSYRGQLCLGVTTTSQDSTGQPLVVQQVPMLSREQLHNALQAFTGPIEQMPPMVSAVSVQGKRLYEYARQGIEVERAKRPVTIYEITVVDFDEAAPETIVLDVICSSGTYVRTLFHDIGQYLGCGAHMGWLIRTQSGPFAIEEALSLECLQEAGASIQLLSMYDSLAHLEAVEVPLTRLSALQQGLSQYLPQSDWVEGQWVRFHRDQQLLALGQVSYQEKRWIGQPRKVFHEGQNMPR</sequence>
<dbReference type="NCBIfam" id="TIGR00431">
    <property type="entry name" value="TruB"/>
    <property type="match status" value="1"/>
</dbReference>
<dbReference type="GO" id="GO:0031119">
    <property type="term" value="P:tRNA pseudouridine synthesis"/>
    <property type="evidence" value="ECO:0007669"/>
    <property type="project" value="UniProtKB-UniRule"/>
</dbReference>
<name>A0A4R2RNG5_9FIRM</name>
<evidence type="ECO:0000313" key="8">
    <source>
        <dbReference type="EMBL" id="TCP64538.1"/>
    </source>
</evidence>
<dbReference type="EMBL" id="SLXT01000009">
    <property type="protein sequence ID" value="TCP64538.1"/>
    <property type="molecule type" value="Genomic_DNA"/>
</dbReference>
<dbReference type="EC" id="5.4.99.25" evidence="5"/>
<dbReference type="InterPro" id="IPR032819">
    <property type="entry name" value="TruB_C"/>
</dbReference>
<comment type="function">
    <text evidence="5">Responsible for synthesis of pseudouridine from uracil-55 in the psi GC loop of transfer RNAs.</text>
</comment>
<dbReference type="FunFam" id="3.30.2350.10:FF:000011">
    <property type="entry name" value="tRNA pseudouridine synthase B"/>
    <property type="match status" value="1"/>
</dbReference>
<evidence type="ECO:0000256" key="4">
    <source>
        <dbReference type="ARBA" id="ARBA00023235"/>
    </source>
</evidence>
<dbReference type="GO" id="GO:0160148">
    <property type="term" value="F:tRNA pseudouridine(55) synthase activity"/>
    <property type="evidence" value="ECO:0007669"/>
    <property type="project" value="UniProtKB-EC"/>
</dbReference>
<keyword evidence="3 5" id="KW-0819">tRNA processing</keyword>
<evidence type="ECO:0000313" key="9">
    <source>
        <dbReference type="Proteomes" id="UP000294813"/>
    </source>
</evidence>
<dbReference type="Pfam" id="PF01509">
    <property type="entry name" value="TruB_N"/>
    <property type="match status" value="1"/>
</dbReference>
<protein>
    <recommendedName>
        <fullName evidence="5">tRNA pseudouridine synthase B</fullName>
        <ecNumber evidence="5">5.4.99.25</ecNumber>
    </recommendedName>
    <alternativeName>
        <fullName evidence="5">tRNA pseudouridine(55) synthase</fullName>
        <shortName evidence="5">Psi55 synthase</shortName>
    </alternativeName>
    <alternativeName>
        <fullName evidence="5">tRNA pseudouridylate synthase</fullName>
    </alternativeName>
    <alternativeName>
        <fullName evidence="5">tRNA-uridine isomerase</fullName>
    </alternativeName>
</protein>
<reference evidence="8 9" key="1">
    <citation type="submission" date="2019-03" db="EMBL/GenBank/DDBJ databases">
        <title>Genomic Encyclopedia of Type Strains, Phase IV (KMG-IV): sequencing the most valuable type-strain genomes for metagenomic binning, comparative biology and taxonomic classification.</title>
        <authorList>
            <person name="Goeker M."/>
        </authorList>
    </citation>
    <scope>NUCLEOTIDE SEQUENCE [LARGE SCALE GENOMIC DNA]</scope>
    <source>
        <strain evidence="8 9">DSM 11170</strain>
    </source>
</reference>
<keyword evidence="9" id="KW-1185">Reference proteome</keyword>
<accession>A0A4R2RNG5</accession>
<comment type="similarity">
    <text evidence="2 5">Belongs to the pseudouridine synthase TruB family. Type 1 subfamily.</text>
</comment>
<evidence type="ECO:0000256" key="5">
    <source>
        <dbReference type="HAMAP-Rule" id="MF_01080"/>
    </source>
</evidence>
<evidence type="ECO:0000256" key="3">
    <source>
        <dbReference type="ARBA" id="ARBA00022694"/>
    </source>
</evidence>
<dbReference type="GO" id="GO:1990481">
    <property type="term" value="P:mRNA pseudouridine synthesis"/>
    <property type="evidence" value="ECO:0007669"/>
    <property type="project" value="TreeGrafter"/>
</dbReference>
<dbReference type="InterPro" id="IPR014780">
    <property type="entry name" value="tRNA_psdUridine_synth_TruB"/>
</dbReference>
<evidence type="ECO:0000259" key="7">
    <source>
        <dbReference type="Pfam" id="PF16198"/>
    </source>
</evidence>
<comment type="caution">
    <text evidence="8">The sequence shown here is derived from an EMBL/GenBank/DDBJ whole genome shotgun (WGS) entry which is preliminary data.</text>
</comment>
<proteinExistence type="inferred from homology"/>
<dbReference type="InterPro" id="IPR002501">
    <property type="entry name" value="PsdUridine_synth_N"/>
</dbReference>
<dbReference type="PANTHER" id="PTHR13767">
    <property type="entry name" value="TRNA-PSEUDOURIDINE SYNTHASE"/>
    <property type="match status" value="1"/>
</dbReference>
<feature type="domain" description="tRNA pseudouridylate synthase B C-terminal" evidence="7">
    <location>
        <begin position="177"/>
        <end position="219"/>
    </location>
</feature>
<dbReference type="Gene3D" id="3.30.2350.10">
    <property type="entry name" value="Pseudouridine synthase"/>
    <property type="match status" value="1"/>
</dbReference>
<dbReference type="CDD" id="cd02573">
    <property type="entry name" value="PseudoU_synth_EcTruB"/>
    <property type="match status" value="1"/>
</dbReference>
<dbReference type="Proteomes" id="UP000294813">
    <property type="component" value="Unassembled WGS sequence"/>
</dbReference>
<evidence type="ECO:0000256" key="2">
    <source>
        <dbReference type="ARBA" id="ARBA00005642"/>
    </source>
</evidence>
<feature type="active site" description="Nucleophile" evidence="5">
    <location>
        <position position="40"/>
    </location>
</feature>
<dbReference type="PANTHER" id="PTHR13767:SF2">
    <property type="entry name" value="PSEUDOURIDYLATE SYNTHASE TRUB1"/>
    <property type="match status" value="1"/>
</dbReference>
<evidence type="ECO:0000256" key="1">
    <source>
        <dbReference type="ARBA" id="ARBA00000385"/>
    </source>
</evidence>